<evidence type="ECO:0000313" key="6">
    <source>
        <dbReference type="Proteomes" id="UP000824115"/>
    </source>
</evidence>
<keyword evidence="1" id="KW-0732">Signal</keyword>
<dbReference type="SUPFAM" id="SSF56925">
    <property type="entry name" value="OMPA-like"/>
    <property type="match status" value="1"/>
</dbReference>
<comment type="caution">
    <text evidence="5">The sequence shown here is derived from an EMBL/GenBank/DDBJ whole genome shotgun (WGS) entry which is preliminary data.</text>
</comment>
<organism evidence="5 6">
    <name type="scientific">Candidatus Coprenecus stercoravium</name>
    <dbReference type="NCBI Taxonomy" id="2840735"/>
    <lineage>
        <taxon>Bacteria</taxon>
        <taxon>Pseudomonadati</taxon>
        <taxon>Bacteroidota</taxon>
        <taxon>Bacteroidia</taxon>
        <taxon>Bacteroidales</taxon>
        <taxon>Rikenellaceae</taxon>
        <taxon>Rikenellaceae incertae sedis</taxon>
        <taxon>Candidatus Coprenecus</taxon>
    </lineage>
</organism>
<evidence type="ECO:0000256" key="1">
    <source>
        <dbReference type="ARBA" id="ARBA00022729"/>
    </source>
</evidence>
<dbReference type="AlphaFoldDB" id="A0A9D2K9K5"/>
<keyword evidence="3" id="KW-0472">Membrane</keyword>
<evidence type="ECO:0000256" key="3">
    <source>
        <dbReference type="SAM" id="Phobius"/>
    </source>
</evidence>
<name>A0A9D2K9K5_9BACT</name>
<gene>
    <name evidence="5" type="ORF">IAC04_02255</name>
</gene>
<keyword evidence="3" id="KW-0812">Transmembrane</keyword>
<feature type="domain" description="Outer membrane protein beta-barrel" evidence="4">
    <location>
        <begin position="227"/>
        <end position="402"/>
    </location>
</feature>
<evidence type="ECO:0000256" key="2">
    <source>
        <dbReference type="SAM" id="MobiDB-lite"/>
    </source>
</evidence>
<accession>A0A9D2K9K5</accession>
<evidence type="ECO:0000259" key="4">
    <source>
        <dbReference type="Pfam" id="PF13505"/>
    </source>
</evidence>
<keyword evidence="3" id="KW-1133">Transmembrane helix</keyword>
<reference evidence="5" key="1">
    <citation type="journal article" date="2021" name="PeerJ">
        <title>Extensive microbial diversity within the chicken gut microbiome revealed by metagenomics and culture.</title>
        <authorList>
            <person name="Gilroy R."/>
            <person name="Ravi A."/>
            <person name="Getino M."/>
            <person name="Pursley I."/>
            <person name="Horton D.L."/>
            <person name="Alikhan N.F."/>
            <person name="Baker D."/>
            <person name="Gharbi K."/>
            <person name="Hall N."/>
            <person name="Watson M."/>
            <person name="Adriaenssens E.M."/>
            <person name="Foster-Nyarko E."/>
            <person name="Jarju S."/>
            <person name="Secka A."/>
            <person name="Antonio M."/>
            <person name="Oren A."/>
            <person name="Chaudhuri R.R."/>
            <person name="La Ragione R."/>
            <person name="Hildebrand F."/>
            <person name="Pallen M.J."/>
        </authorList>
    </citation>
    <scope>NUCLEOTIDE SEQUENCE</scope>
    <source>
        <strain evidence="5">Gambia16-554</strain>
    </source>
</reference>
<proteinExistence type="predicted"/>
<dbReference type="EMBL" id="DXAW01000043">
    <property type="protein sequence ID" value="HIZ85295.1"/>
    <property type="molecule type" value="Genomic_DNA"/>
</dbReference>
<reference evidence="5" key="2">
    <citation type="submission" date="2021-04" db="EMBL/GenBank/DDBJ databases">
        <authorList>
            <person name="Gilroy R."/>
        </authorList>
    </citation>
    <scope>NUCLEOTIDE SEQUENCE</scope>
    <source>
        <strain evidence="5">Gambia16-554</strain>
    </source>
</reference>
<dbReference type="Gene3D" id="2.40.160.20">
    <property type="match status" value="1"/>
</dbReference>
<dbReference type="InterPro" id="IPR027385">
    <property type="entry name" value="Beta-barrel_OMP"/>
</dbReference>
<dbReference type="InterPro" id="IPR011250">
    <property type="entry name" value="OMP/PagP_B-barrel"/>
</dbReference>
<dbReference type="Pfam" id="PF13505">
    <property type="entry name" value="OMP_b-brl"/>
    <property type="match status" value="1"/>
</dbReference>
<feature type="compositionally biased region" description="Low complexity" evidence="2">
    <location>
        <begin position="134"/>
        <end position="147"/>
    </location>
</feature>
<feature type="transmembrane region" description="Helical" evidence="3">
    <location>
        <begin position="58"/>
        <end position="77"/>
    </location>
</feature>
<protein>
    <submittedName>
        <fullName evidence="5">Porin family protein</fullName>
    </submittedName>
</protein>
<sequence>MAAGKTAGKEEQVMNEELFDKKVKELADSYSEAPDMELWDRVEAGLDRNMKAVWRRRLAYWSAAAVVAAVLSVAALLHQTPRELSVDVLAEAPAPSAAISTEVPVHRSVPQMPGLRSVRNVTACAVPLTSGDVPSVKVRPSSVPDVSGLSETEETPLENNSPLPSIYDETVQNDYIAMHQGEEVSKSGRRRPSLSIAASGDLSPTNASGNVDFSQPSYTWGTGSAAQYSEIVPIYGIHHRFPVSAGLELKYSFLNDRLGVGLGVNYTFLISDYEALINTVGSSYRYQGKVDQSIHYIGVPLNFYVNILSGKKLSFYASVGGTMEKAVKASYEITDLYGTVYRKDMDTDGVQWSANVGLGLEYRFLDFLGIYVDPRLTYFFDCGQPYSVRTEQPFQFNLELGFRFHI</sequence>
<evidence type="ECO:0000313" key="5">
    <source>
        <dbReference type="EMBL" id="HIZ85295.1"/>
    </source>
</evidence>
<feature type="region of interest" description="Disordered" evidence="2">
    <location>
        <begin position="181"/>
        <end position="210"/>
    </location>
</feature>
<feature type="region of interest" description="Disordered" evidence="2">
    <location>
        <begin position="134"/>
        <end position="164"/>
    </location>
</feature>
<dbReference type="Proteomes" id="UP000824115">
    <property type="component" value="Unassembled WGS sequence"/>
</dbReference>